<name>A0A2Y0YWC2_ECOLX</name>
<dbReference type="Proteomes" id="UP000254817">
    <property type="component" value="Unassembled WGS sequence"/>
</dbReference>
<feature type="region of interest" description="Disordered" evidence="1">
    <location>
        <begin position="106"/>
        <end position="125"/>
    </location>
</feature>
<gene>
    <name evidence="2" type="ORF">FGAF848_19190</name>
    <name evidence="3" type="ORF">NCTC11112_05257</name>
</gene>
<reference evidence="2" key="2">
    <citation type="submission" date="2023-10" db="EMBL/GenBank/DDBJ databases">
        <authorList>
            <person name="Leclercq S."/>
        </authorList>
    </citation>
    <scope>NUCLEOTIDE SEQUENCE</scope>
    <source>
        <strain evidence="2">F848</strain>
    </source>
</reference>
<proteinExistence type="predicted"/>
<protein>
    <submittedName>
        <fullName evidence="3">Uncharacterized protein</fullName>
    </submittedName>
</protein>
<dbReference type="EMBL" id="CAUZHL010000002">
    <property type="protein sequence ID" value="CAK1209863.1"/>
    <property type="molecule type" value="Genomic_DNA"/>
</dbReference>
<dbReference type="AlphaFoldDB" id="A0A2Y0YWC2"/>
<evidence type="ECO:0000313" key="3">
    <source>
        <dbReference type="EMBL" id="STG54662.1"/>
    </source>
</evidence>
<organism evidence="3 4">
    <name type="scientific">Escherichia coli</name>
    <dbReference type="NCBI Taxonomy" id="562"/>
    <lineage>
        <taxon>Bacteria</taxon>
        <taxon>Pseudomonadati</taxon>
        <taxon>Pseudomonadota</taxon>
        <taxon>Gammaproteobacteria</taxon>
        <taxon>Enterobacterales</taxon>
        <taxon>Enterobacteriaceae</taxon>
        <taxon>Escherichia</taxon>
    </lineage>
</organism>
<evidence type="ECO:0000313" key="4">
    <source>
        <dbReference type="Proteomes" id="UP000254817"/>
    </source>
</evidence>
<sequence length="125" mass="14516">MNSKENLRSRFLQLMTEKVKSALLPLMVDNNEATSSILADPYGKLSHKTLDIIMSALTPHMLQHLKQDINAWVNEELSPPCSWDRHYAWQQKMRIFNSLSLKFREPKQRPFPLESDKKQPDPTGP</sequence>
<accession>A0A2Y0YWC2</accession>
<reference evidence="3 4" key="1">
    <citation type="submission" date="2018-06" db="EMBL/GenBank/DDBJ databases">
        <authorList>
            <consortium name="Pathogen Informatics"/>
            <person name="Doyle S."/>
        </authorList>
    </citation>
    <scope>NUCLEOTIDE SEQUENCE [LARGE SCALE GENOMIC DNA]</scope>
    <source>
        <strain evidence="3 4">NCTC11112</strain>
    </source>
</reference>
<evidence type="ECO:0000256" key="1">
    <source>
        <dbReference type="SAM" id="MobiDB-lite"/>
    </source>
</evidence>
<dbReference type="EMBL" id="UGAW01000001">
    <property type="protein sequence ID" value="STG54662.1"/>
    <property type="molecule type" value="Genomic_DNA"/>
</dbReference>
<evidence type="ECO:0000313" key="2">
    <source>
        <dbReference type="EMBL" id="CAK1209863.1"/>
    </source>
</evidence>
<dbReference type="Proteomes" id="UP001190091">
    <property type="component" value="Unassembled WGS sequence"/>
</dbReference>